<feature type="transmembrane region" description="Helical" evidence="1">
    <location>
        <begin position="264"/>
        <end position="292"/>
    </location>
</feature>
<feature type="transmembrane region" description="Helical" evidence="1">
    <location>
        <begin position="21"/>
        <end position="43"/>
    </location>
</feature>
<feature type="transmembrane region" description="Helical" evidence="1">
    <location>
        <begin position="63"/>
        <end position="80"/>
    </location>
</feature>
<dbReference type="AlphaFoldDB" id="A0A2S9V8P2"/>
<feature type="transmembrane region" description="Helical" evidence="1">
    <location>
        <begin position="147"/>
        <end position="165"/>
    </location>
</feature>
<dbReference type="Pfam" id="PF05940">
    <property type="entry name" value="NnrS"/>
    <property type="match status" value="1"/>
</dbReference>
<protein>
    <submittedName>
        <fullName evidence="2">NnrS family protein</fullName>
    </submittedName>
</protein>
<feature type="transmembrane region" description="Helical" evidence="1">
    <location>
        <begin position="92"/>
        <end position="110"/>
    </location>
</feature>
<proteinExistence type="predicted"/>
<dbReference type="EMBL" id="PVNP01000159">
    <property type="protein sequence ID" value="PRO72847.1"/>
    <property type="molecule type" value="Genomic_DNA"/>
</dbReference>
<feature type="transmembrane region" description="Helical" evidence="1">
    <location>
        <begin position="216"/>
        <end position="234"/>
    </location>
</feature>
<keyword evidence="1" id="KW-1133">Transmembrane helix</keyword>
<feature type="transmembrane region" description="Helical" evidence="1">
    <location>
        <begin position="185"/>
        <end position="204"/>
    </location>
</feature>
<evidence type="ECO:0000313" key="2">
    <source>
        <dbReference type="EMBL" id="PRO72847.1"/>
    </source>
</evidence>
<dbReference type="Proteomes" id="UP000238949">
    <property type="component" value="Unassembled WGS sequence"/>
</dbReference>
<keyword evidence="1" id="KW-0472">Membrane</keyword>
<dbReference type="OrthoDB" id="9770040at2"/>
<feature type="transmembrane region" description="Helical" evidence="1">
    <location>
        <begin position="365"/>
        <end position="384"/>
    </location>
</feature>
<keyword evidence="1" id="KW-0812">Transmembrane</keyword>
<dbReference type="InterPro" id="IPR010266">
    <property type="entry name" value="NnrS"/>
</dbReference>
<feature type="transmembrane region" description="Helical" evidence="1">
    <location>
        <begin position="304"/>
        <end position="326"/>
    </location>
</feature>
<gene>
    <name evidence="2" type="ORF">C6Y40_14595</name>
</gene>
<keyword evidence="3" id="KW-1185">Reference proteome</keyword>
<feature type="transmembrane region" description="Helical" evidence="1">
    <location>
        <begin position="116"/>
        <end position="135"/>
    </location>
</feature>
<accession>A0A2S9V8P2</accession>
<comment type="caution">
    <text evidence="2">The sequence shown here is derived from an EMBL/GenBank/DDBJ whole genome shotgun (WGS) entry which is preliminary data.</text>
</comment>
<reference evidence="3" key="1">
    <citation type="journal article" date="2020" name="Int. J. Syst. Evol. Microbiol.">
        <title>Alteromonas alba sp. nov., a marine bacterium isolated from the seawater of the West Pacific Ocean.</title>
        <authorList>
            <person name="Sun C."/>
            <person name="Wu Y.-H."/>
            <person name="Xamxidin M."/>
            <person name="Cheng H."/>
            <person name="Xu X.-W."/>
        </authorList>
    </citation>
    <scope>NUCLEOTIDE SEQUENCE [LARGE SCALE GENOMIC DNA]</scope>
    <source>
        <strain evidence="3">190</strain>
    </source>
</reference>
<organism evidence="2 3">
    <name type="scientific">Alteromonas alba</name>
    <dbReference type="NCBI Taxonomy" id="2079529"/>
    <lineage>
        <taxon>Bacteria</taxon>
        <taxon>Pseudomonadati</taxon>
        <taxon>Pseudomonadota</taxon>
        <taxon>Gammaproteobacteria</taxon>
        <taxon>Alteromonadales</taxon>
        <taxon>Alteromonadaceae</taxon>
        <taxon>Alteromonas/Salinimonas group</taxon>
        <taxon>Alteromonas</taxon>
    </lineage>
</organism>
<feature type="transmembrane region" description="Helical" evidence="1">
    <location>
        <begin position="338"/>
        <end position="359"/>
    </location>
</feature>
<evidence type="ECO:0000256" key="1">
    <source>
        <dbReference type="SAM" id="Phobius"/>
    </source>
</evidence>
<name>A0A2S9V8P2_9ALTE</name>
<evidence type="ECO:0000313" key="3">
    <source>
        <dbReference type="Proteomes" id="UP000238949"/>
    </source>
</evidence>
<sequence length="400" mass="44464">MLNIVDNQQEQKITPLLRLGFRPFFLFGSLFATLSIALWLLTLKGVVSVEPLNGMLWWHSHEMLFGFTAAIIAGFLLTAVQTWTNIPSIKGGQLLFLVCLWGLARLLILFGTASMLPLAMITDLVFLPLTAFFVGQRVIRIRQYRNLIFIPVLVLMSVMNLFTYLPSLGFDSAWQARGTHGMTLLVTFLVAFLGGRVIPMFTANGTKTTKVLPIKWLEISALASLVVVLVLLLLKDVGDFNMLTSIACLTAALLHAIRQWRWRIWVTLTVPLVWSLHFTMLFIPIGLGLLSLHFFGANITLSTAIHSLTVGAIGGMILAMMSRVSLGHTGRMLQVGKLMSVAFFAIVISAIVRSIVLAIWPQWTIQFWVLAGCLWCLAFGLFFFKYLPVLSAPRVDGRPG</sequence>
<dbReference type="RefSeq" id="WP_105935229.1">
    <property type="nucleotide sequence ID" value="NZ_PVNP01000159.1"/>
</dbReference>
<feature type="transmembrane region" description="Helical" evidence="1">
    <location>
        <begin position="240"/>
        <end position="257"/>
    </location>
</feature>